<proteinExistence type="inferred from homology"/>
<keyword evidence="5 13" id="KW-0255">Endonuclease</keyword>
<evidence type="ECO:0000256" key="10">
    <source>
        <dbReference type="ARBA" id="ARBA00023204"/>
    </source>
</evidence>
<keyword evidence="2 13" id="KW-0963">Cytoplasm</keyword>
<comment type="similarity">
    <text evidence="11 13">Belongs to the RecU family.</text>
</comment>
<dbReference type="GO" id="GO:0000287">
    <property type="term" value="F:magnesium ion binding"/>
    <property type="evidence" value="ECO:0007669"/>
    <property type="project" value="UniProtKB-UniRule"/>
</dbReference>
<protein>
    <recommendedName>
        <fullName evidence="12 13">Holliday junction resolvase RecU</fullName>
        <ecNumber evidence="13">3.1.21.10</ecNumber>
    </recommendedName>
    <alternativeName>
        <fullName evidence="13">Recombination protein U homolog</fullName>
    </alternativeName>
</protein>
<evidence type="ECO:0000256" key="7">
    <source>
        <dbReference type="ARBA" id="ARBA00022801"/>
    </source>
</evidence>
<dbReference type="GO" id="GO:0003676">
    <property type="term" value="F:nucleic acid binding"/>
    <property type="evidence" value="ECO:0007669"/>
    <property type="project" value="InterPro"/>
</dbReference>
<evidence type="ECO:0000256" key="1">
    <source>
        <dbReference type="ARBA" id="ARBA00004496"/>
    </source>
</evidence>
<evidence type="ECO:0000256" key="8">
    <source>
        <dbReference type="ARBA" id="ARBA00022842"/>
    </source>
</evidence>
<feature type="site" description="Transition state stabilizer" evidence="13">
    <location>
        <position position="68"/>
    </location>
</feature>
<organism evidence="14 15">
    <name type="scientific">Bacillus swezeyi</name>
    <dbReference type="NCBI Taxonomy" id="1925020"/>
    <lineage>
        <taxon>Bacteria</taxon>
        <taxon>Bacillati</taxon>
        <taxon>Bacillota</taxon>
        <taxon>Bacilli</taxon>
        <taxon>Bacillales</taxon>
        <taxon>Bacillaceae</taxon>
        <taxon>Bacillus</taxon>
    </lineage>
</organism>
<dbReference type="HAMAP" id="MF_00130">
    <property type="entry name" value="RecU"/>
    <property type="match status" value="1"/>
</dbReference>
<dbReference type="CDD" id="cd22354">
    <property type="entry name" value="RecU-like"/>
    <property type="match status" value="1"/>
</dbReference>
<dbReference type="EC" id="3.1.21.10" evidence="13"/>
<reference evidence="14 15" key="1">
    <citation type="submission" date="2018-08" db="EMBL/GenBank/DDBJ databases">
        <title>Bacillus phenotypic plasticity.</title>
        <authorList>
            <person name="Hurtado E."/>
        </authorList>
    </citation>
    <scope>NUCLEOTIDE SEQUENCE [LARGE SCALE GENOMIC DNA]</scope>
    <source>
        <strain evidence="14 15">427</strain>
    </source>
</reference>
<dbReference type="Proteomes" id="UP000324326">
    <property type="component" value="Unassembled WGS sequence"/>
</dbReference>
<feature type="binding site" evidence="13">
    <location>
        <position position="51"/>
    </location>
    <ligand>
        <name>Mg(2+)</name>
        <dbReference type="ChEBI" id="CHEBI:18420"/>
    </ligand>
</feature>
<evidence type="ECO:0000256" key="4">
    <source>
        <dbReference type="ARBA" id="ARBA00022723"/>
    </source>
</evidence>
<dbReference type="GO" id="GO:0006281">
    <property type="term" value="P:DNA repair"/>
    <property type="evidence" value="ECO:0007669"/>
    <property type="project" value="UniProtKB-UniRule"/>
</dbReference>
<dbReference type="InterPro" id="IPR004612">
    <property type="entry name" value="Resolv_RecU"/>
</dbReference>
<keyword evidence="3 13" id="KW-0540">Nuclease</keyword>
<comment type="cofactor">
    <cofactor evidence="13">
        <name>Mg(2+)</name>
        <dbReference type="ChEBI" id="CHEBI:18420"/>
    </cofactor>
    <text evidence="13">Binds 1 Mg(2+) ion per subunit.</text>
</comment>
<dbReference type="EMBL" id="QSND01000002">
    <property type="protein sequence ID" value="KAA6450982.1"/>
    <property type="molecule type" value="Genomic_DNA"/>
</dbReference>
<keyword evidence="8 13" id="KW-0460">Magnesium</keyword>
<feature type="binding site" evidence="13">
    <location>
        <position position="85"/>
    </location>
    <ligand>
        <name>Mg(2+)</name>
        <dbReference type="ChEBI" id="CHEBI:18420"/>
    </ligand>
</feature>
<evidence type="ECO:0000256" key="9">
    <source>
        <dbReference type="ARBA" id="ARBA00023172"/>
    </source>
</evidence>
<comment type="caution">
    <text evidence="14">The sequence shown here is derived from an EMBL/GenBank/DDBJ whole genome shotgun (WGS) entry which is preliminary data.</text>
</comment>
<dbReference type="GO" id="GO:0006310">
    <property type="term" value="P:DNA recombination"/>
    <property type="evidence" value="ECO:0007669"/>
    <property type="project" value="UniProtKB-UniRule"/>
</dbReference>
<comment type="function">
    <text evidence="13">Endonuclease that resolves Holliday junction intermediates in genetic recombination. Cleaves mobile four-strand junctions by introducing symmetrical nicks in paired strands. Promotes annealing of linear ssDNA with homologous dsDNA. Required for DNA repair, homologous recombination and chromosome segregation.</text>
</comment>
<accession>A0A5M8RYU0</accession>
<evidence type="ECO:0000313" key="15">
    <source>
        <dbReference type="Proteomes" id="UP000324326"/>
    </source>
</evidence>
<keyword evidence="7 13" id="KW-0378">Hydrolase</keyword>
<gene>
    <name evidence="13" type="primary">recU</name>
    <name evidence="14" type="ORF">DX927_09125</name>
</gene>
<dbReference type="InterPro" id="IPR011856">
    <property type="entry name" value="tRNA_endonuc-like_dom_sf"/>
</dbReference>
<feature type="binding site" evidence="13">
    <location>
        <position position="53"/>
    </location>
    <ligand>
        <name>Mg(2+)</name>
        <dbReference type="ChEBI" id="CHEBI:18420"/>
    </ligand>
</feature>
<comment type="subcellular location">
    <subcellularLocation>
        <location evidence="1 13">Cytoplasm</location>
    </subcellularLocation>
</comment>
<evidence type="ECO:0000256" key="11">
    <source>
        <dbReference type="ARBA" id="ARBA00023447"/>
    </source>
</evidence>
<sequence>MINYANRGKALQTLINNTNAVYKQKGWALVDEVPTPSKNIKGRIIYERKSTVDYYGISQGRGIAFDAKSTKETKRFDLKNVHDHQVQYLDRFLKQGGISFLLIEFARLREFYFVSIPFFLEYWNAAKNGGRKSIPYEEIKFRCDPIRTRRGVPLDYLDLCFRNAENKGVIFDGAL</sequence>
<evidence type="ECO:0000256" key="6">
    <source>
        <dbReference type="ARBA" id="ARBA00022763"/>
    </source>
</evidence>
<evidence type="ECO:0000256" key="3">
    <source>
        <dbReference type="ARBA" id="ARBA00022722"/>
    </source>
</evidence>
<keyword evidence="6 13" id="KW-0227">DNA damage</keyword>
<keyword evidence="10 13" id="KW-0234">DNA repair</keyword>
<dbReference type="SUPFAM" id="SSF52980">
    <property type="entry name" value="Restriction endonuclease-like"/>
    <property type="match status" value="1"/>
</dbReference>
<dbReference type="AlphaFoldDB" id="A0A5M8RYU0"/>
<evidence type="ECO:0000256" key="2">
    <source>
        <dbReference type="ARBA" id="ARBA00022490"/>
    </source>
</evidence>
<feature type="binding site" evidence="13">
    <location>
        <position position="66"/>
    </location>
    <ligand>
        <name>Mg(2+)</name>
        <dbReference type="ChEBI" id="CHEBI:18420"/>
    </ligand>
</feature>
<evidence type="ECO:0000256" key="5">
    <source>
        <dbReference type="ARBA" id="ARBA00022759"/>
    </source>
</evidence>
<dbReference type="Pfam" id="PF03838">
    <property type="entry name" value="RecU"/>
    <property type="match status" value="1"/>
</dbReference>
<evidence type="ECO:0000313" key="14">
    <source>
        <dbReference type="EMBL" id="KAA6450982.1"/>
    </source>
</evidence>
<dbReference type="GO" id="GO:0005737">
    <property type="term" value="C:cytoplasm"/>
    <property type="evidence" value="ECO:0007669"/>
    <property type="project" value="UniProtKB-SubCell"/>
</dbReference>
<keyword evidence="9 13" id="KW-0233">DNA recombination</keyword>
<dbReference type="Gene3D" id="3.40.1350.10">
    <property type="match status" value="1"/>
</dbReference>
<evidence type="ECO:0000256" key="12">
    <source>
        <dbReference type="ARBA" id="ARBA00029523"/>
    </source>
</evidence>
<dbReference type="GO" id="GO:0008821">
    <property type="term" value="F:crossover junction DNA endonuclease activity"/>
    <property type="evidence" value="ECO:0007669"/>
    <property type="project" value="UniProtKB-EC"/>
</dbReference>
<dbReference type="GO" id="GO:0007059">
    <property type="term" value="P:chromosome segregation"/>
    <property type="evidence" value="ECO:0007669"/>
    <property type="project" value="UniProtKB-UniRule"/>
</dbReference>
<keyword evidence="4 13" id="KW-0479">Metal-binding</keyword>
<comment type="catalytic activity">
    <reaction evidence="13">
        <text>Endonucleolytic cleavage at a junction such as a reciprocal single-stranded crossover between two homologous DNA duplexes (Holliday junction).</text>
        <dbReference type="EC" id="3.1.21.10"/>
    </reaction>
</comment>
<dbReference type="RefSeq" id="WP_150149813.1">
    <property type="nucleotide sequence ID" value="NZ_QSND01000002.1"/>
</dbReference>
<dbReference type="InterPro" id="IPR011335">
    <property type="entry name" value="Restrct_endonuc-II-like"/>
</dbReference>
<evidence type="ECO:0000256" key="13">
    <source>
        <dbReference type="HAMAP-Rule" id="MF_00130"/>
    </source>
</evidence>
<dbReference type="PIRSF" id="PIRSF037785">
    <property type="entry name" value="RecU"/>
    <property type="match status" value="1"/>
</dbReference>
<name>A0A5M8RYU0_9BACI</name>